<gene>
    <name evidence="8" type="ORF">FB00_17940</name>
</gene>
<evidence type="ECO:0000313" key="8">
    <source>
        <dbReference type="EMBL" id="KLN33405.1"/>
    </source>
</evidence>
<dbReference type="Gene3D" id="3.40.960.10">
    <property type="entry name" value="VSR Endonuclease"/>
    <property type="match status" value="1"/>
</dbReference>
<evidence type="ECO:0000256" key="7">
    <source>
        <dbReference type="SAM" id="MobiDB-lite"/>
    </source>
</evidence>
<evidence type="ECO:0000256" key="6">
    <source>
        <dbReference type="ARBA" id="ARBA00029466"/>
    </source>
</evidence>
<protein>
    <recommendedName>
        <fullName evidence="10">Very short patch repair endonuclease</fullName>
    </recommendedName>
</protein>
<dbReference type="InterPro" id="IPR011335">
    <property type="entry name" value="Restrct_endonuc-II-like"/>
</dbReference>
<evidence type="ECO:0000256" key="5">
    <source>
        <dbReference type="ARBA" id="ARBA00023204"/>
    </source>
</evidence>
<dbReference type="GO" id="GO:0004519">
    <property type="term" value="F:endonuclease activity"/>
    <property type="evidence" value="ECO:0007669"/>
    <property type="project" value="UniProtKB-KW"/>
</dbReference>
<dbReference type="GO" id="GO:0006298">
    <property type="term" value="P:mismatch repair"/>
    <property type="evidence" value="ECO:0007669"/>
    <property type="project" value="InterPro"/>
</dbReference>
<dbReference type="SUPFAM" id="SSF52980">
    <property type="entry name" value="Restriction endonuclease-like"/>
    <property type="match status" value="1"/>
</dbReference>
<feature type="region of interest" description="Disordered" evidence="7">
    <location>
        <begin position="124"/>
        <end position="144"/>
    </location>
</feature>
<keyword evidence="5" id="KW-0234">DNA repair</keyword>
<comment type="similarity">
    <text evidence="6">Belongs to the Vsr family.</text>
</comment>
<feature type="compositionally biased region" description="Basic and acidic residues" evidence="7">
    <location>
        <begin position="135"/>
        <end position="144"/>
    </location>
</feature>
<comment type="caution">
    <text evidence="8">The sequence shown here is derived from an EMBL/GenBank/DDBJ whole genome shotgun (WGS) entry which is preliminary data.</text>
</comment>
<dbReference type="AlphaFoldDB" id="A0A0H2KID4"/>
<dbReference type="NCBIfam" id="TIGR00632">
    <property type="entry name" value="vsr"/>
    <property type="match status" value="1"/>
</dbReference>
<accession>A0A0H2KID4</accession>
<evidence type="ECO:0000256" key="4">
    <source>
        <dbReference type="ARBA" id="ARBA00022801"/>
    </source>
</evidence>
<keyword evidence="3" id="KW-0227">DNA damage</keyword>
<evidence type="ECO:0000256" key="1">
    <source>
        <dbReference type="ARBA" id="ARBA00022722"/>
    </source>
</evidence>
<dbReference type="RefSeq" id="WP_047234214.1">
    <property type="nucleotide sequence ID" value="NZ_JNBQ01000036.1"/>
</dbReference>
<organism evidence="8 9">
    <name type="scientific">Cellulosimicrobium funkei</name>
    <dbReference type="NCBI Taxonomy" id="264251"/>
    <lineage>
        <taxon>Bacteria</taxon>
        <taxon>Bacillati</taxon>
        <taxon>Actinomycetota</taxon>
        <taxon>Actinomycetes</taxon>
        <taxon>Micrococcales</taxon>
        <taxon>Promicromonosporaceae</taxon>
        <taxon>Cellulosimicrobium</taxon>
    </lineage>
</organism>
<evidence type="ECO:0000313" key="9">
    <source>
        <dbReference type="Proteomes" id="UP000035265"/>
    </source>
</evidence>
<keyword evidence="4" id="KW-0378">Hydrolase</keyword>
<evidence type="ECO:0008006" key="10">
    <source>
        <dbReference type="Google" id="ProtNLM"/>
    </source>
</evidence>
<dbReference type="PATRIC" id="fig|264251.5.peg.3636"/>
<proteinExistence type="inferred from homology"/>
<dbReference type="Proteomes" id="UP000035265">
    <property type="component" value="Unassembled WGS sequence"/>
</dbReference>
<evidence type="ECO:0000256" key="2">
    <source>
        <dbReference type="ARBA" id="ARBA00022759"/>
    </source>
</evidence>
<dbReference type="STRING" id="264251.FB00_17940"/>
<reference evidence="8 9" key="1">
    <citation type="submission" date="2014-05" db="EMBL/GenBank/DDBJ databases">
        <title>Cellulosimicrobium funkei U11 genome.</title>
        <authorList>
            <person name="Hu C."/>
            <person name="Gong Y."/>
            <person name="Wan W."/>
            <person name="Jiang M."/>
        </authorList>
    </citation>
    <scope>NUCLEOTIDE SEQUENCE [LARGE SCALE GENOMIC DNA]</scope>
    <source>
        <strain evidence="8 9">U11</strain>
    </source>
</reference>
<dbReference type="CDD" id="cd00221">
    <property type="entry name" value="Vsr"/>
    <property type="match status" value="1"/>
</dbReference>
<sequence length="144" mass="16589">MSRAKRRDTAAELDLRRELHALGLRYRVAFPVPGQRRRTIDVAFTRLQVAVFVDGCFWHGCPEHGTCPRSNSEWWNAKLSANKARDRDTDRVLRELGWIVIRLWEHEEPRAAAMRVRTAVLLRRDGDDPTPGSLGRDDSGRTDQ</sequence>
<dbReference type="Pfam" id="PF03852">
    <property type="entry name" value="Vsr"/>
    <property type="match status" value="1"/>
</dbReference>
<name>A0A0H2KID4_9MICO</name>
<keyword evidence="9" id="KW-1185">Reference proteome</keyword>
<dbReference type="GO" id="GO:0016787">
    <property type="term" value="F:hydrolase activity"/>
    <property type="evidence" value="ECO:0007669"/>
    <property type="project" value="UniProtKB-KW"/>
</dbReference>
<keyword evidence="1" id="KW-0540">Nuclease</keyword>
<dbReference type="EMBL" id="JNBQ01000036">
    <property type="protein sequence ID" value="KLN33405.1"/>
    <property type="molecule type" value="Genomic_DNA"/>
</dbReference>
<dbReference type="InterPro" id="IPR004603">
    <property type="entry name" value="DNA_mismatch_endonuc_vsr"/>
</dbReference>
<evidence type="ECO:0000256" key="3">
    <source>
        <dbReference type="ARBA" id="ARBA00022763"/>
    </source>
</evidence>
<keyword evidence="2" id="KW-0255">Endonuclease</keyword>